<dbReference type="InterPro" id="IPR029057">
    <property type="entry name" value="PRTase-like"/>
</dbReference>
<evidence type="ECO:0000259" key="2">
    <source>
        <dbReference type="Pfam" id="PF00156"/>
    </source>
</evidence>
<reference evidence="3 5" key="1">
    <citation type="submission" date="2015-11" db="EMBL/GenBank/DDBJ databases">
        <authorList>
            <person name="Zhang Y."/>
            <person name="Guo Z."/>
        </authorList>
    </citation>
    <scope>NUCLEOTIDE SEQUENCE [LARGE SCALE GENOMIC DNA]</scope>
    <source>
        <strain evidence="3 5">YFY001</strain>
    </source>
</reference>
<dbReference type="Pfam" id="PF00156">
    <property type="entry name" value="Pribosyltran"/>
    <property type="match status" value="1"/>
</dbReference>
<evidence type="ECO:0000313" key="4">
    <source>
        <dbReference type="EMBL" id="QOK21936.1"/>
    </source>
</evidence>
<dbReference type="KEGG" id="jte:ASJ30_11095"/>
<dbReference type="InterPro" id="IPR051910">
    <property type="entry name" value="ComF/GntX_DNA_util-trans"/>
</dbReference>
<proteinExistence type="inferred from homology"/>
<dbReference type="SUPFAM" id="SSF53271">
    <property type="entry name" value="PRTase-like"/>
    <property type="match status" value="1"/>
</dbReference>
<sequence>MGSAIGGVLRAAVDLVLSRTCAGCGAPDVGLCPGCRLELADLALDDLGPLAPRPVPAGWPGCHGTLRYDGVAARLATAFKDEGRRDLAAPMGRLLADAVARALATTSPPAGLPVLLVPVPSSRAAIRRRGDQPMLLLARRAARVVGPTVQVSTALTTIRRTADQAGLDQASRRANLHGAMRVTDPRRVRGRHVLVVDDVLTSGATLAEAHRAVLAAGAADVRLAVAMVTPRRSSAVHLSFRPRSD</sequence>
<reference evidence="4 6" key="2">
    <citation type="submission" date="2020-10" db="EMBL/GenBank/DDBJ databases">
        <title>Janibacter indicus TT2 genome sequence.</title>
        <authorList>
            <person name="Lee K."/>
            <person name="Ganzorig M."/>
        </authorList>
    </citation>
    <scope>NUCLEOTIDE SEQUENCE [LARGE SCALE GENOMIC DNA]</scope>
    <source>
        <strain evidence="4 6">TT2</strain>
    </source>
</reference>
<accession>A0A1L3MI98</accession>
<dbReference type="CDD" id="cd06223">
    <property type="entry name" value="PRTases_typeI"/>
    <property type="match status" value="1"/>
</dbReference>
<dbReference type="EMBL" id="CP013290">
    <property type="protein sequence ID" value="APH02006.1"/>
    <property type="molecule type" value="Genomic_DNA"/>
</dbReference>
<dbReference type="Gene3D" id="3.40.50.2020">
    <property type="match status" value="1"/>
</dbReference>
<dbReference type="Proteomes" id="UP000182938">
    <property type="component" value="Chromosome"/>
</dbReference>
<name>A0A1L3MI98_9MICO</name>
<feature type="domain" description="Phosphoribosyltransferase" evidence="2">
    <location>
        <begin position="137"/>
        <end position="229"/>
    </location>
</feature>
<dbReference type="RefSeq" id="WP_072625158.1">
    <property type="nucleotide sequence ID" value="NZ_CP013290.1"/>
</dbReference>
<dbReference type="AlphaFoldDB" id="A0A1L3MI98"/>
<evidence type="ECO:0000256" key="1">
    <source>
        <dbReference type="ARBA" id="ARBA00008007"/>
    </source>
</evidence>
<organism evidence="3 5">
    <name type="scientific">Janibacter indicus</name>
    <dbReference type="NCBI Taxonomy" id="857417"/>
    <lineage>
        <taxon>Bacteria</taxon>
        <taxon>Bacillati</taxon>
        <taxon>Actinomycetota</taxon>
        <taxon>Actinomycetes</taxon>
        <taxon>Micrococcales</taxon>
        <taxon>Intrasporangiaceae</taxon>
        <taxon>Janibacter</taxon>
    </lineage>
</organism>
<gene>
    <name evidence="3" type="ORF">ASJ30_11095</name>
    <name evidence="4" type="ORF">IGS73_12540</name>
</gene>
<keyword evidence="5" id="KW-1185">Reference proteome</keyword>
<dbReference type="PANTHER" id="PTHR47505">
    <property type="entry name" value="DNA UTILIZATION PROTEIN YHGH"/>
    <property type="match status" value="1"/>
</dbReference>
<evidence type="ECO:0000313" key="3">
    <source>
        <dbReference type="EMBL" id="APH02006.1"/>
    </source>
</evidence>
<dbReference type="Proteomes" id="UP000593998">
    <property type="component" value="Chromosome"/>
</dbReference>
<evidence type="ECO:0000313" key="5">
    <source>
        <dbReference type="Proteomes" id="UP000182938"/>
    </source>
</evidence>
<dbReference type="EMBL" id="CP062789">
    <property type="protein sequence ID" value="QOK21936.1"/>
    <property type="molecule type" value="Genomic_DNA"/>
</dbReference>
<dbReference type="PANTHER" id="PTHR47505:SF1">
    <property type="entry name" value="DNA UTILIZATION PROTEIN YHGH"/>
    <property type="match status" value="1"/>
</dbReference>
<protein>
    <submittedName>
        <fullName evidence="4">ComF family protein</fullName>
    </submittedName>
</protein>
<evidence type="ECO:0000313" key="6">
    <source>
        <dbReference type="Proteomes" id="UP000593998"/>
    </source>
</evidence>
<dbReference type="InterPro" id="IPR000836">
    <property type="entry name" value="PRTase_dom"/>
</dbReference>
<comment type="similarity">
    <text evidence="1">Belongs to the ComF/GntX family.</text>
</comment>